<organism evidence="10 11">
    <name type="scientific">Cafeteria roenbergensis</name>
    <name type="common">Marine flagellate</name>
    <dbReference type="NCBI Taxonomy" id="33653"/>
    <lineage>
        <taxon>Eukaryota</taxon>
        <taxon>Sar</taxon>
        <taxon>Stramenopiles</taxon>
        <taxon>Bigyra</taxon>
        <taxon>Opalozoa</taxon>
        <taxon>Bicosoecida</taxon>
        <taxon>Cafeteriaceae</taxon>
        <taxon>Cafeteria</taxon>
    </lineage>
</organism>
<dbReference type="NCBIfam" id="TIGR01169">
    <property type="entry name" value="rplA_bact"/>
    <property type="match status" value="1"/>
</dbReference>
<dbReference type="GO" id="GO:0019843">
    <property type="term" value="F:rRNA binding"/>
    <property type="evidence" value="ECO:0007669"/>
    <property type="project" value="UniProtKB-KW"/>
</dbReference>
<sequence>MLARAATAVVSAAGPAVPALFRPRPSVLRALRAGTAATMATKAKGPTIKTRRDFVYYPDEALQLVKLAATAKFDESIDIAIQMGVDPRKAGENLRGVAQLPAGTGKTVRIAVFARGDKAEEARAAGADVVGAEELVELVQSGGLQADKVIATPDVMPLVGRVGRILGPRGLMPNPKLGTVTMDVTAAVSNARKGQVSFRVEKQAIIHAPLGRVSFSDEAILSNLRALVLAINALKPEGFKGDFFRHATLSSTMGPGVHIDVTTIDPSRARFGHTSGQYRDPKLEELGSAVKVDAIALMARHRRGEPVRA</sequence>
<dbReference type="GO" id="GO:0022625">
    <property type="term" value="C:cytosolic large ribosomal subunit"/>
    <property type="evidence" value="ECO:0007669"/>
    <property type="project" value="TreeGrafter"/>
</dbReference>
<dbReference type="InterPro" id="IPR023674">
    <property type="entry name" value="Ribosomal_uL1-like"/>
</dbReference>
<dbReference type="OrthoDB" id="1747252at2759"/>
<evidence type="ECO:0000256" key="6">
    <source>
        <dbReference type="RuleBase" id="RU000659"/>
    </source>
</evidence>
<keyword evidence="2" id="KW-0699">rRNA-binding</keyword>
<dbReference type="EMBL" id="VLTL01000025">
    <property type="protein sequence ID" value="KAA0169150.1"/>
    <property type="molecule type" value="Genomic_DNA"/>
</dbReference>
<dbReference type="PROSITE" id="PS01199">
    <property type="entry name" value="RIBOSOMAL_L1"/>
    <property type="match status" value="1"/>
</dbReference>
<dbReference type="Gene3D" id="3.40.50.790">
    <property type="match status" value="1"/>
</dbReference>
<dbReference type="FunFam" id="3.40.50.790:FF:000001">
    <property type="entry name" value="50S ribosomal protein L1"/>
    <property type="match status" value="1"/>
</dbReference>
<dbReference type="Pfam" id="PF00687">
    <property type="entry name" value="Ribosomal_L1"/>
    <property type="match status" value="1"/>
</dbReference>
<protein>
    <recommendedName>
        <fullName evidence="6">Ribosomal protein</fullName>
    </recommendedName>
</protein>
<dbReference type="EMBL" id="VLTM01000016">
    <property type="protein sequence ID" value="KAA0164704.1"/>
    <property type="molecule type" value="Genomic_DNA"/>
</dbReference>
<evidence type="ECO:0000313" key="14">
    <source>
        <dbReference type="Proteomes" id="UP000325113"/>
    </source>
</evidence>
<evidence type="ECO:0000313" key="9">
    <source>
        <dbReference type="EMBL" id="KAA0169150.1"/>
    </source>
</evidence>
<evidence type="ECO:0000313" key="10">
    <source>
        <dbReference type="EMBL" id="KAA0175201.1"/>
    </source>
</evidence>
<evidence type="ECO:0000256" key="1">
    <source>
        <dbReference type="ARBA" id="ARBA00010531"/>
    </source>
</evidence>
<evidence type="ECO:0000313" key="7">
    <source>
        <dbReference type="EMBL" id="KAA0151917.1"/>
    </source>
</evidence>
<keyword evidence="3" id="KW-0694">RNA-binding</keyword>
<evidence type="ECO:0000256" key="4">
    <source>
        <dbReference type="ARBA" id="ARBA00022980"/>
    </source>
</evidence>
<evidence type="ECO:0000256" key="3">
    <source>
        <dbReference type="ARBA" id="ARBA00022884"/>
    </source>
</evidence>
<dbReference type="EMBL" id="VLTO01000015">
    <property type="protein sequence ID" value="KAA0175201.1"/>
    <property type="molecule type" value="Genomic_DNA"/>
</dbReference>
<reference evidence="11 12" key="1">
    <citation type="submission" date="2019-07" db="EMBL/GenBank/DDBJ databases">
        <title>Genomes of Cafeteria roenbergensis.</title>
        <authorList>
            <person name="Fischer M.G."/>
            <person name="Hackl T."/>
            <person name="Roman M."/>
        </authorList>
    </citation>
    <scope>NUCLEOTIDE SEQUENCE [LARGE SCALE GENOMIC DNA]</scope>
    <source>
        <strain evidence="7 12">BVI</strain>
        <strain evidence="8 14">Cflag</strain>
        <strain evidence="10 11">E4-10P</strain>
        <strain evidence="9 13">RCC970-E3</strain>
    </source>
</reference>
<dbReference type="Proteomes" id="UP000324907">
    <property type="component" value="Unassembled WGS sequence"/>
</dbReference>
<evidence type="ECO:0000256" key="2">
    <source>
        <dbReference type="ARBA" id="ARBA00022730"/>
    </source>
</evidence>
<name>A0A5A8EHF7_CAFRO</name>
<dbReference type="GO" id="GO:0003735">
    <property type="term" value="F:structural constituent of ribosome"/>
    <property type="evidence" value="ECO:0007669"/>
    <property type="project" value="InterPro"/>
</dbReference>
<dbReference type="InterPro" id="IPR028364">
    <property type="entry name" value="Ribosomal_uL1/biogenesis"/>
</dbReference>
<gene>
    <name evidence="10" type="ORF">FNF27_03209</name>
    <name evidence="9" type="ORF">FNF28_02276</name>
    <name evidence="7" type="ORF">FNF29_04323</name>
    <name evidence="8" type="ORF">FNF31_02242</name>
</gene>
<dbReference type="Proteomes" id="UP000323011">
    <property type="component" value="Unassembled WGS sequence"/>
</dbReference>
<dbReference type="EMBL" id="VLTN01000024">
    <property type="protein sequence ID" value="KAA0151917.1"/>
    <property type="molecule type" value="Genomic_DNA"/>
</dbReference>
<dbReference type="GO" id="GO:0006412">
    <property type="term" value="P:translation"/>
    <property type="evidence" value="ECO:0007669"/>
    <property type="project" value="InterPro"/>
</dbReference>
<dbReference type="OMA" id="EFRVDKH"/>
<evidence type="ECO:0000313" key="11">
    <source>
        <dbReference type="Proteomes" id="UP000322899"/>
    </source>
</evidence>
<accession>A0A5A8EHF7</accession>
<evidence type="ECO:0000313" key="8">
    <source>
        <dbReference type="EMBL" id="KAA0164704.1"/>
    </source>
</evidence>
<keyword evidence="4 6" id="KW-0689">Ribosomal protein</keyword>
<dbReference type="CDD" id="cd00403">
    <property type="entry name" value="Ribosomal_L1"/>
    <property type="match status" value="1"/>
</dbReference>
<evidence type="ECO:0000313" key="12">
    <source>
        <dbReference type="Proteomes" id="UP000323011"/>
    </source>
</evidence>
<evidence type="ECO:0000256" key="5">
    <source>
        <dbReference type="ARBA" id="ARBA00023274"/>
    </source>
</evidence>
<evidence type="ECO:0000313" key="13">
    <source>
        <dbReference type="Proteomes" id="UP000324907"/>
    </source>
</evidence>
<dbReference type="Gene3D" id="3.30.190.20">
    <property type="match status" value="1"/>
</dbReference>
<comment type="similarity">
    <text evidence="1 6">Belongs to the universal ribosomal protein uL1 family.</text>
</comment>
<dbReference type="InterPro" id="IPR005878">
    <property type="entry name" value="Ribosom_uL1_bac-type"/>
</dbReference>
<dbReference type="Proteomes" id="UP000325113">
    <property type="component" value="Unassembled WGS sequence"/>
</dbReference>
<keyword evidence="12" id="KW-1185">Reference proteome</keyword>
<dbReference type="HAMAP" id="MF_01318_B">
    <property type="entry name" value="Ribosomal_uL1_B"/>
    <property type="match status" value="1"/>
</dbReference>
<dbReference type="AlphaFoldDB" id="A0A5A8EHF7"/>
<dbReference type="SUPFAM" id="SSF56808">
    <property type="entry name" value="Ribosomal protein L1"/>
    <property type="match status" value="1"/>
</dbReference>
<dbReference type="InterPro" id="IPR016095">
    <property type="entry name" value="Ribosomal_uL1_3-a/b-sand"/>
</dbReference>
<comment type="caution">
    <text evidence="10">The sequence shown here is derived from an EMBL/GenBank/DDBJ whole genome shotgun (WGS) entry which is preliminary data.</text>
</comment>
<keyword evidence="5 6" id="KW-0687">Ribonucleoprotein</keyword>
<proteinExistence type="inferred from homology"/>
<dbReference type="PANTHER" id="PTHR36427:SF3">
    <property type="entry name" value="LARGE RIBOSOMAL SUBUNIT PROTEIN UL1M"/>
    <property type="match status" value="1"/>
</dbReference>
<dbReference type="Proteomes" id="UP000322899">
    <property type="component" value="Unassembled WGS sequence"/>
</dbReference>
<dbReference type="PANTHER" id="PTHR36427">
    <property type="entry name" value="54S RIBOSOMAL PROTEIN L1, MITOCHONDRIAL"/>
    <property type="match status" value="1"/>
</dbReference>
<dbReference type="InterPro" id="IPR023673">
    <property type="entry name" value="Ribosomal_uL1_CS"/>
</dbReference>